<feature type="region of interest" description="Disordered" evidence="7">
    <location>
        <begin position="350"/>
        <end position="399"/>
    </location>
</feature>
<dbReference type="SUPFAM" id="SSF50978">
    <property type="entry name" value="WD40 repeat-like"/>
    <property type="match status" value="1"/>
</dbReference>
<dbReference type="GO" id="GO:1904263">
    <property type="term" value="P:positive regulation of TORC1 signaling"/>
    <property type="evidence" value="ECO:0007669"/>
    <property type="project" value="TreeGrafter"/>
</dbReference>
<dbReference type="Pfam" id="PF17120">
    <property type="entry name" value="zf-RING_16"/>
    <property type="match status" value="1"/>
</dbReference>
<dbReference type="InterPro" id="IPR015943">
    <property type="entry name" value="WD40/YVTN_repeat-like_dom_sf"/>
</dbReference>
<keyword evidence="10" id="KW-1185">Reference proteome</keyword>
<gene>
    <name evidence="9" type="ORF">CYCCA115_LOCUS5118</name>
</gene>
<dbReference type="EMBL" id="CAKOGP040000557">
    <property type="protein sequence ID" value="CAJ1936291.1"/>
    <property type="molecule type" value="Genomic_DNA"/>
</dbReference>
<accession>A0AAD2CL43</accession>
<evidence type="ECO:0000256" key="7">
    <source>
        <dbReference type="SAM" id="MobiDB-lite"/>
    </source>
</evidence>
<feature type="repeat" description="WD" evidence="6">
    <location>
        <begin position="174"/>
        <end position="206"/>
    </location>
</feature>
<comment type="caution">
    <text evidence="9">The sequence shown here is derived from an EMBL/GenBank/DDBJ whole genome shotgun (WGS) entry which is preliminary data.</text>
</comment>
<dbReference type="InterPro" id="IPR037590">
    <property type="entry name" value="WDR24"/>
</dbReference>
<feature type="compositionally biased region" description="Polar residues" evidence="7">
    <location>
        <begin position="350"/>
        <end position="362"/>
    </location>
</feature>
<feature type="domain" description="WDR59/RTC1-like RING zinc finger" evidence="8">
    <location>
        <begin position="906"/>
        <end position="961"/>
    </location>
</feature>
<evidence type="ECO:0000259" key="8">
    <source>
        <dbReference type="Pfam" id="PF17120"/>
    </source>
</evidence>
<dbReference type="InterPro" id="IPR049566">
    <property type="entry name" value="WDR59_RTC1-like_RING_Znf"/>
</dbReference>
<reference evidence="9" key="1">
    <citation type="submission" date="2023-08" db="EMBL/GenBank/DDBJ databases">
        <authorList>
            <person name="Audoor S."/>
            <person name="Bilcke G."/>
        </authorList>
    </citation>
    <scope>NUCLEOTIDE SEQUENCE</scope>
</reference>
<keyword evidence="1 6" id="KW-0853">WD repeat</keyword>
<dbReference type="Pfam" id="PF00400">
    <property type="entry name" value="WD40"/>
    <property type="match status" value="2"/>
</dbReference>
<dbReference type="AlphaFoldDB" id="A0AAD2CL43"/>
<name>A0AAD2CL43_9STRA</name>
<keyword evidence="5" id="KW-0862">Zinc</keyword>
<evidence type="ECO:0000256" key="1">
    <source>
        <dbReference type="ARBA" id="ARBA00022574"/>
    </source>
</evidence>
<dbReference type="Proteomes" id="UP001295423">
    <property type="component" value="Unassembled WGS sequence"/>
</dbReference>
<keyword evidence="2" id="KW-0479">Metal-binding</keyword>
<dbReference type="InterPro" id="IPR019775">
    <property type="entry name" value="WD40_repeat_CS"/>
</dbReference>
<dbReference type="InterPro" id="IPR036322">
    <property type="entry name" value="WD40_repeat_dom_sf"/>
</dbReference>
<dbReference type="Gene3D" id="2.130.10.10">
    <property type="entry name" value="YVTN repeat-like/Quinoprotein amine dehydrogenase"/>
    <property type="match status" value="2"/>
</dbReference>
<keyword evidence="4" id="KW-0863">Zinc-finger</keyword>
<dbReference type="PROSITE" id="PS50294">
    <property type="entry name" value="WD_REPEATS_REGION"/>
    <property type="match status" value="1"/>
</dbReference>
<feature type="compositionally biased region" description="Low complexity" evidence="7">
    <location>
        <begin position="390"/>
        <end position="399"/>
    </location>
</feature>
<dbReference type="PANTHER" id="PTHR46200">
    <property type="entry name" value="GATOR COMPLEX PROTEIN WDR24"/>
    <property type="match status" value="1"/>
</dbReference>
<evidence type="ECO:0000313" key="10">
    <source>
        <dbReference type="Proteomes" id="UP001295423"/>
    </source>
</evidence>
<organism evidence="9 10">
    <name type="scientific">Cylindrotheca closterium</name>
    <dbReference type="NCBI Taxonomy" id="2856"/>
    <lineage>
        <taxon>Eukaryota</taxon>
        <taxon>Sar</taxon>
        <taxon>Stramenopiles</taxon>
        <taxon>Ochrophyta</taxon>
        <taxon>Bacillariophyta</taxon>
        <taxon>Bacillariophyceae</taxon>
        <taxon>Bacillariophycidae</taxon>
        <taxon>Bacillariales</taxon>
        <taxon>Bacillariaceae</taxon>
        <taxon>Cylindrotheca</taxon>
    </lineage>
</organism>
<protein>
    <recommendedName>
        <fullName evidence="8">WDR59/RTC1-like RING zinc finger domain-containing protein</fullName>
    </recommendedName>
</protein>
<dbReference type="InterPro" id="IPR001680">
    <property type="entry name" value="WD40_rpt"/>
</dbReference>
<feature type="region of interest" description="Disordered" evidence="7">
    <location>
        <begin position="499"/>
        <end position="526"/>
    </location>
</feature>
<dbReference type="CDD" id="cd16693">
    <property type="entry name" value="mRING-H2-C3H3C2_WDR24"/>
    <property type="match status" value="1"/>
</dbReference>
<dbReference type="GO" id="GO:0008270">
    <property type="term" value="F:zinc ion binding"/>
    <property type="evidence" value="ECO:0007669"/>
    <property type="project" value="UniProtKB-KW"/>
</dbReference>
<dbReference type="GO" id="GO:0061700">
    <property type="term" value="C:GATOR2 complex"/>
    <property type="evidence" value="ECO:0007669"/>
    <property type="project" value="TreeGrafter"/>
</dbReference>
<evidence type="ECO:0000256" key="3">
    <source>
        <dbReference type="ARBA" id="ARBA00022737"/>
    </source>
</evidence>
<sequence>MAVPNKEVVASLTERSTDPLRSISLSPSRRFGVIAGKDNLQLVKISPDGLKRLRLLNITQYLQTNVPSGERQSQPAKYGDVRDTFGLGVPKQSTQRTMSHGNIAVTCAAWSSLQQTEQQASETSDQTPSLDAEKANSIIAAAGSNGVVVVWTSGSFFPGGGGGSMGNPQPEGYLNQHSRAVNSLAWHPRQPGLLLTASQDATAKLWHRKDSIDRKGEDKRKKSNWFANKANTKDSKVYQWKCIATFKPKNEAIRDIQWSNFQDDIFALVTVSGSLIVYNRYIGMRALAKVAAHDGDASCLDFHPTQPYIIATGGSNDNRVKVWDLESNITMSKKDDHNISVNAGTLNTIRSETENSANSVSSHDTDKSTPRLETSNSSNGIRSLNGFSQNSSTLSNTTLSRHSKVSSPLSLHVLSISAAVTKIKWRPSASSVMDDDEVDRHESMLAVASARQASAGGSGVLGLWSCDRPFMPLSVVEGHEKGAIGDFVWLETPYRNTKPTSHPLVSSAEPMDKSRSGSVGRYSPSTTTDGTVVLRGSLRGDAESILFDNKEKDDERRAAPRIWQHILSVGRDGRCLVQSLVRGERPMSRIPPSCFALANLSPFQTGYGSLQVFSVYQNVPKGAENDMKLTGLRRDQYTAQAPGIFKEEMSDEEMEFDRSDGLDFFEPGRRFPDTSPELVFNVVDGGKLDSSGLPINEDVEAICIAPEVLHLSRFASSYQLYPDSELTARVDLCLHNAGIAENLRRDSLARMWRSIASMMQGAGLDELPKAGTSIAPTNVMQFVLLPTVKSLLLERAEAGDVQTCVAVCEVLQVIDSDQNTKIPGLDITLLREWYLSYIDLLEQMCLFSASAFLIQRCNDPVIGAMNQNSTTIHESCSTCGKPLQPSTEPGGTTRKVCKTCRRPVGMCFLCHQPVTALYVWCQGCGHGGHLECALKWFGGFESEPPREICPTGCGHRCNFQKMNS</sequence>
<dbReference type="GO" id="GO:0005829">
    <property type="term" value="C:cytosol"/>
    <property type="evidence" value="ECO:0007669"/>
    <property type="project" value="TreeGrafter"/>
</dbReference>
<feature type="repeat" description="WD" evidence="6">
    <location>
        <begin position="290"/>
        <end position="333"/>
    </location>
</feature>
<dbReference type="GO" id="GO:0016239">
    <property type="term" value="P:positive regulation of macroautophagy"/>
    <property type="evidence" value="ECO:0007669"/>
    <property type="project" value="TreeGrafter"/>
</dbReference>
<evidence type="ECO:0000256" key="5">
    <source>
        <dbReference type="ARBA" id="ARBA00022833"/>
    </source>
</evidence>
<dbReference type="GO" id="GO:0005774">
    <property type="term" value="C:vacuolar membrane"/>
    <property type="evidence" value="ECO:0007669"/>
    <property type="project" value="TreeGrafter"/>
</dbReference>
<evidence type="ECO:0000256" key="6">
    <source>
        <dbReference type="PROSITE-ProRule" id="PRU00221"/>
    </source>
</evidence>
<evidence type="ECO:0000256" key="4">
    <source>
        <dbReference type="ARBA" id="ARBA00022771"/>
    </source>
</evidence>
<proteinExistence type="predicted"/>
<feature type="compositionally biased region" description="Polar residues" evidence="7">
    <location>
        <begin position="371"/>
        <end position="389"/>
    </location>
</feature>
<evidence type="ECO:0000256" key="2">
    <source>
        <dbReference type="ARBA" id="ARBA00022723"/>
    </source>
</evidence>
<keyword evidence="3" id="KW-0677">Repeat</keyword>
<dbReference type="PROSITE" id="PS50082">
    <property type="entry name" value="WD_REPEATS_2"/>
    <property type="match status" value="2"/>
</dbReference>
<dbReference type="PANTHER" id="PTHR46200:SF1">
    <property type="entry name" value="GATOR COMPLEX PROTEIN WDR24"/>
    <property type="match status" value="1"/>
</dbReference>
<dbReference type="PROSITE" id="PS00678">
    <property type="entry name" value="WD_REPEATS_1"/>
    <property type="match status" value="1"/>
</dbReference>
<evidence type="ECO:0000313" key="9">
    <source>
        <dbReference type="EMBL" id="CAJ1936291.1"/>
    </source>
</evidence>
<dbReference type="SMART" id="SM00320">
    <property type="entry name" value="WD40"/>
    <property type="match status" value="5"/>
</dbReference>